<accession>A0A5B7EXS7</accession>
<reference evidence="1 2" key="1">
    <citation type="submission" date="2019-05" db="EMBL/GenBank/DDBJ databases">
        <title>Another draft genome of Portunus trituberculatus and its Hox gene families provides insights of decapod evolution.</title>
        <authorList>
            <person name="Jeong J.-H."/>
            <person name="Song I."/>
            <person name="Kim S."/>
            <person name="Choi T."/>
            <person name="Kim D."/>
            <person name="Ryu S."/>
            <person name="Kim W."/>
        </authorList>
    </citation>
    <scope>NUCLEOTIDE SEQUENCE [LARGE SCALE GENOMIC DNA]</scope>
    <source>
        <tissue evidence="1">Muscle</tissue>
    </source>
</reference>
<evidence type="ECO:0000313" key="1">
    <source>
        <dbReference type="EMBL" id="MPC37819.1"/>
    </source>
</evidence>
<sequence length="96" mass="11026">MLWDNVLTITDENLLQQGFVQSDFLSIISDIWYRRSLQFDGASPSPYIRLKAPTLADFPYEWQPWHRVASIYTSACQADGKFGLVVDLSGWVAREI</sequence>
<protein>
    <submittedName>
        <fullName evidence="1">Uncharacterized protein</fullName>
    </submittedName>
</protein>
<proteinExistence type="predicted"/>
<comment type="caution">
    <text evidence="1">The sequence shown here is derived from an EMBL/GenBank/DDBJ whole genome shotgun (WGS) entry which is preliminary data.</text>
</comment>
<organism evidence="1 2">
    <name type="scientific">Portunus trituberculatus</name>
    <name type="common">Swimming crab</name>
    <name type="synonym">Neptunus trituberculatus</name>
    <dbReference type="NCBI Taxonomy" id="210409"/>
    <lineage>
        <taxon>Eukaryota</taxon>
        <taxon>Metazoa</taxon>
        <taxon>Ecdysozoa</taxon>
        <taxon>Arthropoda</taxon>
        <taxon>Crustacea</taxon>
        <taxon>Multicrustacea</taxon>
        <taxon>Malacostraca</taxon>
        <taxon>Eumalacostraca</taxon>
        <taxon>Eucarida</taxon>
        <taxon>Decapoda</taxon>
        <taxon>Pleocyemata</taxon>
        <taxon>Brachyura</taxon>
        <taxon>Eubrachyura</taxon>
        <taxon>Portunoidea</taxon>
        <taxon>Portunidae</taxon>
        <taxon>Portuninae</taxon>
        <taxon>Portunus</taxon>
    </lineage>
</organism>
<evidence type="ECO:0000313" key="2">
    <source>
        <dbReference type="Proteomes" id="UP000324222"/>
    </source>
</evidence>
<dbReference type="Proteomes" id="UP000324222">
    <property type="component" value="Unassembled WGS sequence"/>
</dbReference>
<name>A0A5B7EXS7_PORTR</name>
<gene>
    <name evidence="1" type="ORF">E2C01_031312</name>
</gene>
<dbReference type="AlphaFoldDB" id="A0A5B7EXS7"/>
<keyword evidence="2" id="KW-1185">Reference proteome</keyword>
<dbReference type="EMBL" id="VSRR010003893">
    <property type="protein sequence ID" value="MPC37819.1"/>
    <property type="molecule type" value="Genomic_DNA"/>
</dbReference>